<organism evidence="3 4">
    <name type="scientific">Pseudoduganella danionis</name>
    <dbReference type="NCBI Taxonomy" id="1890295"/>
    <lineage>
        <taxon>Bacteria</taxon>
        <taxon>Pseudomonadati</taxon>
        <taxon>Pseudomonadota</taxon>
        <taxon>Betaproteobacteria</taxon>
        <taxon>Burkholderiales</taxon>
        <taxon>Oxalobacteraceae</taxon>
        <taxon>Telluria group</taxon>
        <taxon>Pseudoduganella</taxon>
    </lineage>
</organism>
<name>A0ABW9SKG8_9BURK</name>
<gene>
    <name evidence="3" type="ORF">GM655_04605</name>
</gene>
<dbReference type="CDD" id="cd07562">
    <property type="entry name" value="Peptidase_S41_TRI"/>
    <property type="match status" value="1"/>
</dbReference>
<dbReference type="SMART" id="SM00245">
    <property type="entry name" value="TSPc"/>
    <property type="match status" value="1"/>
</dbReference>
<evidence type="ECO:0000259" key="2">
    <source>
        <dbReference type="SMART" id="SM00245"/>
    </source>
</evidence>
<protein>
    <submittedName>
        <fullName evidence="3">Peptidase S41</fullName>
    </submittedName>
</protein>
<dbReference type="PANTHER" id="PTHR32060">
    <property type="entry name" value="TAIL-SPECIFIC PROTEASE"/>
    <property type="match status" value="1"/>
</dbReference>
<evidence type="ECO:0000313" key="3">
    <source>
        <dbReference type="EMBL" id="MTW32106.1"/>
    </source>
</evidence>
<dbReference type="Proteomes" id="UP000735592">
    <property type="component" value="Unassembled WGS sequence"/>
</dbReference>
<evidence type="ECO:0000313" key="4">
    <source>
        <dbReference type="Proteomes" id="UP000735592"/>
    </source>
</evidence>
<keyword evidence="1" id="KW-0732">Signal</keyword>
<dbReference type="Gene3D" id="3.90.226.10">
    <property type="entry name" value="2-enoyl-CoA Hydratase, Chain A, domain 1"/>
    <property type="match status" value="1"/>
</dbReference>
<accession>A0ABW9SKG8</accession>
<proteinExistence type="predicted"/>
<feature type="signal peptide" evidence="1">
    <location>
        <begin position="1"/>
        <end position="21"/>
    </location>
</feature>
<dbReference type="PANTHER" id="PTHR32060:SF30">
    <property type="entry name" value="CARBOXY-TERMINAL PROCESSING PROTEASE CTPA"/>
    <property type="match status" value="1"/>
</dbReference>
<dbReference type="InterPro" id="IPR029045">
    <property type="entry name" value="ClpP/crotonase-like_dom_sf"/>
</dbReference>
<dbReference type="EMBL" id="WNKW01000001">
    <property type="protein sequence ID" value="MTW32106.1"/>
    <property type="molecule type" value="Genomic_DNA"/>
</dbReference>
<evidence type="ECO:0000256" key="1">
    <source>
        <dbReference type="SAM" id="SignalP"/>
    </source>
</evidence>
<reference evidence="3 4" key="1">
    <citation type="submission" date="2019-11" db="EMBL/GenBank/DDBJ databases">
        <title>Type strains purchased from KCTC, JCM and DSMZ.</title>
        <authorList>
            <person name="Lu H."/>
        </authorList>
    </citation>
    <scope>NUCLEOTIDE SEQUENCE [LARGE SCALE GENOMIC DNA]</scope>
    <source>
        <strain evidence="3 4">DSM 103461</strain>
    </source>
</reference>
<dbReference type="Pfam" id="PF03572">
    <property type="entry name" value="Peptidase_S41"/>
    <property type="match status" value="1"/>
</dbReference>
<keyword evidence="4" id="KW-1185">Reference proteome</keyword>
<feature type="domain" description="Tail specific protease" evidence="2">
    <location>
        <begin position="349"/>
        <end position="552"/>
    </location>
</feature>
<feature type="chain" id="PRO_5045656824" evidence="1">
    <location>
        <begin position="22"/>
        <end position="576"/>
    </location>
</feature>
<dbReference type="InterPro" id="IPR005151">
    <property type="entry name" value="Tail-specific_protease"/>
</dbReference>
<sequence length="576" mass="63044">MRPKILQLLLAGLCAMPTAWAQEAPALTPVQAELKRAAAIELTQLSSMQIDNLAVTAKVWGFLKYHHPAVTSGQQHWDQALLEILPSVLAAPDRASADRVLRGWISRLGAVPACQDCATLEPAQYQLLPSLAWLQDDQLLSAELRDDLKAIYRNRARDAKQFYVTLTPMVGNPVFEQEAAYADLKFPDSGYQLLALFRFWNVIEYWAPYRDQIGADWDQVLRASIAPLALAPDRNSYELALMALIAQVHDTHSNLWSSLHLRPPVGACALPVRLRFVQDQAVVSGYTSAAEGMASGLQRGDILTELDGVPLAQLLTTLQPYYAASNQAARLRDVAGGLTRGACGSTQLVVQRDGALRQLAVARIPDSGPSSRVTHDKPGDTFQLINDQIAYIKLSSIRRSDVPAYMERAARSKGLIIDIRNYPSDFVPFALGQYLVEQPTPFVRFTVADLANPGGFKWSKELMLQPQAPHYAGKVVILVDERSQSQSEYTAMALRASPRALVLGSTTAGADGNISALVLPGGLKTVISGIGVFYPDKRPTQRIGIVPDIVVSPTVAGLREQRDEVLEAAIRVIERE</sequence>
<dbReference type="SUPFAM" id="SSF52096">
    <property type="entry name" value="ClpP/crotonase"/>
    <property type="match status" value="1"/>
</dbReference>
<comment type="caution">
    <text evidence="3">The sequence shown here is derived from an EMBL/GenBank/DDBJ whole genome shotgun (WGS) entry which is preliminary data.</text>
</comment>